<reference evidence="2 3" key="1">
    <citation type="submission" date="2015-09" db="EMBL/GenBank/DDBJ databases">
        <title>Host preference determinants of Valsa canker pathogens revealed by comparative genomics.</title>
        <authorList>
            <person name="Yin Z."/>
            <person name="Huang L."/>
        </authorList>
    </citation>
    <scope>NUCLEOTIDE SEQUENCE [LARGE SCALE GENOMIC DNA]</scope>
    <source>
        <strain evidence="2 3">SXYLt</strain>
    </source>
</reference>
<feature type="coiled-coil region" evidence="1">
    <location>
        <begin position="27"/>
        <end position="106"/>
    </location>
</feature>
<keyword evidence="3" id="KW-1185">Reference proteome</keyword>
<keyword evidence="1" id="KW-0175">Coiled coil</keyword>
<dbReference type="CDD" id="cd20336">
    <property type="entry name" value="Rcat_RBR"/>
    <property type="match status" value="1"/>
</dbReference>
<protein>
    <recommendedName>
        <fullName evidence="4">IBR domain-containing protein</fullName>
    </recommendedName>
</protein>
<proteinExistence type="predicted"/>
<evidence type="ECO:0000313" key="2">
    <source>
        <dbReference type="EMBL" id="ROW17180.1"/>
    </source>
</evidence>
<dbReference type="AlphaFoldDB" id="A0A423XL59"/>
<gene>
    <name evidence="2" type="ORF">VPNG_01438</name>
</gene>
<dbReference type="STRING" id="1230097.A0A423XL59"/>
<dbReference type="InParanoid" id="A0A423XL59"/>
<comment type="caution">
    <text evidence="2">The sequence shown here is derived from an EMBL/GenBank/DDBJ whole genome shotgun (WGS) entry which is preliminary data.</text>
</comment>
<accession>A0A423XL59</accession>
<dbReference type="Gene3D" id="1.20.120.1750">
    <property type="match status" value="1"/>
</dbReference>
<evidence type="ECO:0000256" key="1">
    <source>
        <dbReference type="SAM" id="Coils"/>
    </source>
</evidence>
<organism evidence="2 3">
    <name type="scientific">Cytospora leucostoma</name>
    <dbReference type="NCBI Taxonomy" id="1230097"/>
    <lineage>
        <taxon>Eukaryota</taxon>
        <taxon>Fungi</taxon>
        <taxon>Dikarya</taxon>
        <taxon>Ascomycota</taxon>
        <taxon>Pezizomycotina</taxon>
        <taxon>Sordariomycetes</taxon>
        <taxon>Sordariomycetidae</taxon>
        <taxon>Diaporthales</taxon>
        <taxon>Cytosporaceae</taxon>
        <taxon>Cytospora</taxon>
    </lineage>
</organism>
<dbReference type="EMBL" id="LKEB01000003">
    <property type="protein sequence ID" value="ROW17180.1"/>
    <property type="molecule type" value="Genomic_DNA"/>
</dbReference>
<dbReference type="SUPFAM" id="SSF57850">
    <property type="entry name" value="RING/U-box"/>
    <property type="match status" value="1"/>
</dbReference>
<evidence type="ECO:0008006" key="4">
    <source>
        <dbReference type="Google" id="ProtNLM"/>
    </source>
</evidence>
<name>A0A423XL59_9PEZI</name>
<evidence type="ECO:0000313" key="3">
    <source>
        <dbReference type="Proteomes" id="UP000285146"/>
    </source>
</evidence>
<dbReference type="Proteomes" id="UP000285146">
    <property type="component" value="Unassembled WGS sequence"/>
</dbReference>
<dbReference type="OrthoDB" id="1431934at2759"/>
<sequence>MDAATVKFILWEIRNRLLSAQIRNATFDALETSSRNIQSQIEIAEEEWQRSMLKKDQEAELRRIERVRLERERREEEARIQREREAREAREEAQRKAARLEEAQQGRVTVRLNSRRCPGCKKRVQKNGGCDHIHCICGADWDYVTGRLWQL</sequence>